<protein>
    <submittedName>
        <fullName evidence="1">Uncharacterized protein</fullName>
    </submittedName>
</protein>
<organism evidence="1">
    <name type="scientific">Arundo donax</name>
    <name type="common">Giant reed</name>
    <name type="synonym">Donax arundinaceus</name>
    <dbReference type="NCBI Taxonomy" id="35708"/>
    <lineage>
        <taxon>Eukaryota</taxon>
        <taxon>Viridiplantae</taxon>
        <taxon>Streptophyta</taxon>
        <taxon>Embryophyta</taxon>
        <taxon>Tracheophyta</taxon>
        <taxon>Spermatophyta</taxon>
        <taxon>Magnoliopsida</taxon>
        <taxon>Liliopsida</taxon>
        <taxon>Poales</taxon>
        <taxon>Poaceae</taxon>
        <taxon>PACMAD clade</taxon>
        <taxon>Arundinoideae</taxon>
        <taxon>Arundineae</taxon>
        <taxon>Arundo</taxon>
    </lineage>
</organism>
<proteinExistence type="predicted"/>
<dbReference type="EMBL" id="GBRH01234982">
    <property type="protein sequence ID" value="JAD62913.1"/>
    <property type="molecule type" value="Transcribed_RNA"/>
</dbReference>
<reference evidence="1" key="1">
    <citation type="submission" date="2014-09" db="EMBL/GenBank/DDBJ databases">
        <authorList>
            <person name="Magalhaes I.L.F."/>
            <person name="Oliveira U."/>
            <person name="Santos F.R."/>
            <person name="Vidigal T.H.D.A."/>
            <person name="Brescovit A.D."/>
            <person name="Santos A.J."/>
        </authorList>
    </citation>
    <scope>NUCLEOTIDE SEQUENCE</scope>
    <source>
        <tissue evidence="1">Shoot tissue taken approximately 20 cm above the soil surface</tissue>
    </source>
</reference>
<accession>A0A0A9BL63</accession>
<reference evidence="1" key="2">
    <citation type="journal article" date="2015" name="Data Brief">
        <title>Shoot transcriptome of the giant reed, Arundo donax.</title>
        <authorList>
            <person name="Barrero R.A."/>
            <person name="Guerrero F.D."/>
            <person name="Moolhuijzen P."/>
            <person name="Goolsby J.A."/>
            <person name="Tidwell J."/>
            <person name="Bellgard S.E."/>
            <person name="Bellgard M.I."/>
        </authorList>
    </citation>
    <scope>NUCLEOTIDE SEQUENCE</scope>
    <source>
        <tissue evidence="1">Shoot tissue taken approximately 20 cm above the soil surface</tissue>
    </source>
</reference>
<evidence type="ECO:0000313" key="1">
    <source>
        <dbReference type="EMBL" id="JAD62913.1"/>
    </source>
</evidence>
<name>A0A0A9BL63_ARUDO</name>
<dbReference type="AlphaFoldDB" id="A0A0A9BL63"/>
<sequence>MLAIDLLQLVSETGLTSFTRIANSIGNFEFHAHFDRFGFTA</sequence>